<reference evidence="2" key="1">
    <citation type="submission" date="2022-11" db="EMBL/GenBank/DDBJ databases">
        <title>Complete genome sequence of Methanogenium organophilum DSM 3596.</title>
        <authorList>
            <person name="Chen S.-C."/>
            <person name="Lai S.-J."/>
            <person name="You Y.-T."/>
        </authorList>
    </citation>
    <scope>NUCLEOTIDE SEQUENCE</scope>
    <source>
        <strain evidence="2">DSM 3596</strain>
    </source>
</reference>
<name>A0A9X9S6D5_METOG</name>
<dbReference type="InterPro" id="IPR033913">
    <property type="entry name" value="MTH1175_dom"/>
</dbReference>
<dbReference type="KEGG" id="mou:OU421_06600"/>
<keyword evidence="3" id="KW-1185">Reference proteome</keyword>
<dbReference type="Pfam" id="PF02579">
    <property type="entry name" value="Nitro_FeMo-Co"/>
    <property type="match status" value="1"/>
</dbReference>
<protein>
    <submittedName>
        <fullName evidence="2">NifB/NifX family molybdenum-iron cluster-binding protein</fullName>
    </submittedName>
</protein>
<dbReference type="EMBL" id="CP113361">
    <property type="protein sequence ID" value="WAI02537.1"/>
    <property type="molecule type" value="Genomic_DNA"/>
</dbReference>
<evidence type="ECO:0000313" key="3">
    <source>
        <dbReference type="Proteomes" id="UP001163096"/>
    </source>
</evidence>
<dbReference type="CDD" id="cd00851">
    <property type="entry name" value="MTH1175"/>
    <property type="match status" value="1"/>
</dbReference>
<accession>A0A9X9S6D5</accession>
<dbReference type="InterPro" id="IPR003731">
    <property type="entry name" value="Di-Nase_FeMo-co_biosynth"/>
</dbReference>
<gene>
    <name evidence="2" type="ORF">OU421_06600</name>
</gene>
<evidence type="ECO:0000259" key="1">
    <source>
        <dbReference type="Pfam" id="PF02579"/>
    </source>
</evidence>
<dbReference type="GeneID" id="76834756"/>
<dbReference type="Proteomes" id="UP001163096">
    <property type="component" value="Chromosome"/>
</dbReference>
<dbReference type="PANTHER" id="PTHR42983">
    <property type="entry name" value="DINITROGENASE IRON-MOLYBDENUM COFACTOR PROTEIN-RELATED"/>
    <property type="match status" value="1"/>
</dbReference>
<dbReference type="InterPro" id="IPR036105">
    <property type="entry name" value="DiNase_FeMo-co_biosyn_sf"/>
</dbReference>
<dbReference type="AlphaFoldDB" id="A0A9X9S6D5"/>
<dbReference type="SUPFAM" id="SSF53146">
    <property type="entry name" value="Nitrogenase accessory factor-like"/>
    <property type="match status" value="1"/>
</dbReference>
<dbReference type="Gene3D" id="3.30.420.130">
    <property type="entry name" value="Dinitrogenase iron-molybdenum cofactor biosynthesis domain"/>
    <property type="match status" value="1"/>
</dbReference>
<organism evidence="2 3">
    <name type="scientific">Methanogenium organophilum</name>
    <dbReference type="NCBI Taxonomy" id="2199"/>
    <lineage>
        <taxon>Archaea</taxon>
        <taxon>Methanobacteriati</taxon>
        <taxon>Methanobacteriota</taxon>
        <taxon>Stenosarchaea group</taxon>
        <taxon>Methanomicrobia</taxon>
        <taxon>Methanomicrobiales</taxon>
        <taxon>Methanomicrobiaceae</taxon>
        <taxon>Methanogenium</taxon>
    </lineage>
</organism>
<dbReference type="PANTHER" id="PTHR42983:SF1">
    <property type="entry name" value="IRON-MOLYBDENUM PROTEIN"/>
    <property type="match status" value="1"/>
</dbReference>
<evidence type="ECO:0000313" key="2">
    <source>
        <dbReference type="EMBL" id="WAI02537.1"/>
    </source>
</evidence>
<dbReference type="RefSeq" id="WP_268187833.1">
    <property type="nucleotide sequence ID" value="NZ_CP113361.1"/>
</dbReference>
<sequence>MKLCIPISEDKGLESIPYGHFGSAPAFLLVETETGVCSQIPPTDSTHGSGGCAPAEELAEHSVDAVLVGGIGRGAIMSLNGAGIKVFCAIPGTVGENVKALNDGTLGEMDPSGACAGHSHDNGGCC</sequence>
<proteinExistence type="predicted"/>
<feature type="domain" description="Dinitrogenase iron-molybdenum cofactor biosynthesis" evidence="1">
    <location>
        <begin position="18"/>
        <end position="101"/>
    </location>
</feature>